<dbReference type="InterPro" id="IPR050705">
    <property type="entry name" value="Cytochrome_P450_3A"/>
</dbReference>
<feature type="binding site" description="axial binding residue" evidence="15">
    <location>
        <position position="438"/>
    </location>
    <ligand>
        <name>heme</name>
        <dbReference type="ChEBI" id="CHEBI:30413"/>
    </ligand>
    <ligandPart>
        <name>Fe</name>
        <dbReference type="ChEBI" id="CHEBI:18248"/>
    </ligandPart>
</feature>
<dbReference type="AlphaFoldDB" id="A0A3P9IE86"/>
<evidence type="ECO:0000256" key="10">
    <source>
        <dbReference type="ARBA" id="ARBA00023002"/>
    </source>
</evidence>
<evidence type="ECO:0000256" key="16">
    <source>
        <dbReference type="RuleBase" id="RU000461"/>
    </source>
</evidence>
<evidence type="ECO:0000256" key="3">
    <source>
        <dbReference type="ARBA" id="ARBA00004406"/>
    </source>
</evidence>
<dbReference type="Pfam" id="PF00067">
    <property type="entry name" value="p450"/>
    <property type="match status" value="1"/>
</dbReference>
<reference key="1">
    <citation type="journal article" date="2007" name="Nature">
        <title>The medaka draft genome and insights into vertebrate genome evolution.</title>
        <authorList>
            <person name="Kasahara M."/>
            <person name="Naruse K."/>
            <person name="Sasaki S."/>
            <person name="Nakatani Y."/>
            <person name="Qu W."/>
            <person name="Ahsan B."/>
            <person name="Yamada T."/>
            <person name="Nagayasu Y."/>
            <person name="Doi K."/>
            <person name="Kasai Y."/>
            <person name="Jindo T."/>
            <person name="Kobayashi D."/>
            <person name="Shimada A."/>
            <person name="Toyoda A."/>
            <person name="Kuroki Y."/>
            <person name="Fujiyama A."/>
            <person name="Sasaki T."/>
            <person name="Shimizu A."/>
            <person name="Asakawa S."/>
            <person name="Shimizu N."/>
            <person name="Hashimoto S."/>
            <person name="Yang J."/>
            <person name="Lee Y."/>
            <person name="Matsushima K."/>
            <person name="Sugano S."/>
            <person name="Sakaizumi M."/>
            <person name="Narita T."/>
            <person name="Ohishi K."/>
            <person name="Haga S."/>
            <person name="Ohta F."/>
            <person name="Nomoto H."/>
            <person name="Nogata K."/>
            <person name="Morishita T."/>
            <person name="Endo T."/>
            <person name="Shin-I T."/>
            <person name="Takeda H."/>
            <person name="Morishita S."/>
            <person name="Kohara Y."/>
        </authorList>
    </citation>
    <scope>NUCLEOTIDE SEQUENCE [LARGE SCALE GENOMIC DNA]</scope>
    <source>
        <strain>Hd-rR</strain>
    </source>
</reference>
<evidence type="ECO:0000256" key="12">
    <source>
        <dbReference type="ARBA" id="ARBA00023033"/>
    </source>
</evidence>
<sequence>MFSATTWTLLALFFTVLLLYGVWPYRVFRKLGISGPMPLPFVGNVLQMGRDILSFDRQCLDKYGDVWGVFEGRQPMLMVANPELVKAVLVKECYSAFTNRRNFFPEDGPLADGVAVVKDEKWKRIRSSLTPCFTSGRLKQVYPLVAHYAENLVKKLGRMNLDEPIDVRQFVAPYSMDVVASTSFSVDTDCINNPDDPVNVQAQKATNFNFWPVIIQTMIPFGDLLLKLLKFETLPRSNVDFFYDLIKRLRDQHKAGKLTRPDFLQLLIDSEIPEEHVKNEQPSKGLTEHEVLSQAFGFVLAGYETMSNTLCFILYNLATNPDAMCTLQKEIDSNLQNDGSFSYEELSGLEYLDQVLCESMRFFSPTPRLDRECKKTIEIHGVTIPKGTLVAIPVSLLHMDPRFWSSPEIFRPERFSKENASELNPYAYMPFGLGPRNCVGMRFAVLVMKMVIVRLLQSYSLETCKDTLIPMQYDWQFQPIKPIKLKFVPRKQ</sequence>
<evidence type="ECO:0000256" key="14">
    <source>
        <dbReference type="ARBA" id="ARBA00047827"/>
    </source>
</evidence>
<dbReference type="InterPro" id="IPR001128">
    <property type="entry name" value="Cyt_P450"/>
</dbReference>
<evidence type="ECO:0000256" key="5">
    <source>
        <dbReference type="ARBA" id="ARBA00012109"/>
    </source>
</evidence>
<keyword evidence="7 15" id="KW-0479">Metal-binding</keyword>
<dbReference type="GO" id="GO:0016712">
    <property type="term" value="F:oxidoreductase activity, acting on paired donors, with incorporation or reduction of molecular oxygen, reduced flavin or flavoprotein as one donor, and incorporation of one atom of oxygen"/>
    <property type="evidence" value="ECO:0007669"/>
    <property type="project" value="UniProtKB-EC"/>
</dbReference>
<evidence type="ECO:0000256" key="13">
    <source>
        <dbReference type="ARBA" id="ARBA00023136"/>
    </source>
</evidence>
<dbReference type="PROSITE" id="PS00086">
    <property type="entry name" value="CYTOCHROME_P450"/>
    <property type="match status" value="1"/>
</dbReference>
<dbReference type="GO" id="GO:0005789">
    <property type="term" value="C:endoplasmic reticulum membrane"/>
    <property type="evidence" value="ECO:0007669"/>
    <property type="project" value="UniProtKB-SubCell"/>
</dbReference>
<evidence type="ECO:0000256" key="8">
    <source>
        <dbReference type="ARBA" id="ARBA00022824"/>
    </source>
</evidence>
<comment type="catalytic activity">
    <reaction evidence="14">
        <text>an organic molecule + reduced [NADPH--hemoprotein reductase] + O2 = an alcohol + oxidized [NADPH--hemoprotein reductase] + H2O + H(+)</text>
        <dbReference type="Rhea" id="RHEA:17149"/>
        <dbReference type="Rhea" id="RHEA-COMP:11964"/>
        <dbReference type="Rhea" id="RHEA-COMP:11965"/>
        <dbReference type="ChEBI" id="CHEBI:15377"/>
        <dbReference type="ChEBI" id="CHEBI:15378"/>
        <dbReference type="ChEBI" id="CHEBI:15379"/>
        <dbReference type="ChEBI" id="CHEBI:30879"/>
        <dbReference type="ChEBI" id="CHEBI:57618"/>
        <dbReference type="ChEBI" id="CHEBI:58210"/>
        <dbReference type="ChEBI" id="CHEBI:142491"/>
        <dbReference type="EC" id="1.14.14.1"/>
    </reaction>
</comment>
<dbReference type="InterPro" id="IPR036396">
    <property type="entry name" value="Cyt_P450_sf"/>
</dbReference>
<evidence type="ECO:0000256" key="11">
    <source>
        <dbReference type="ARBA" id="ARBA00023004"/>
    </source>
</evidence>
<evidence type="ECO:0000256" key="4">
    <source>
        <dbReference type="ARBA" id="ARBA00010617"/>
    </source>
</evidence>
<evidence type="ECO:0000256" key="6">
    <source>
        <dbReference type="ARBA" id="ARBA00022617"/>
    </source>
</evidence>
<dbReference type="FunFam" id="1.10.630.10:FF:000003">
    <property type="entry name" value="cytochrome P450 3A12-like isoform X2"/>
    <property type="match status" value="1"/>
</dbReference>
<evidence type="ECO:0000256" key="7">
    <source>
        <dbReference type="ARBA" id="ARBA00022723"/>
    </source>
</evidence>
<dbReference type="PRINTS" id="PR00385">
    <property type="entry name" value="P450"/>
</dbReference>
<evidence type="ECO:0000256" key="1">
    <source>
        <dbReference type="ARBA" id="ARBA00001971"/>
    </source>
</evidence>
<proteinExistence type="inferred from homology"/>
<protein>
    <recommendedName>
        <fullName evidence="5">unspecific monooxygenase</fullName>
        <ecNumber evidence="5">1.14.14.1</ecNumber>
    </recommendedName>
</protein>
<evidence type="ECO:0000256" key="2">
    <source>
        <dbReference type="ARBA" id="ARBA00004174"/>
    </source>
</evidence>
<reference evidence="17" key="3">
    <citation type="submission" date="2025-08" db="UniProtKB">
        <authorList>
            <consortium name="Ensembl"/>
        </authorList>
    </citation>
    <scope>IDENTIFICATION</scope>
    <source>
        <strain evidence="17">HSOK</strain>
    </source>
</reference>
<keyword evidence="6 15" id="KW-0349">Heme</keyword>
<dbReference type="Ensembl" id="ENSORLT00015035203.1">
    <property type="protein sequence ID" value="ENSORLP00015018401.1"/>
    <property type="gene ID" value="ENSORLG00015019434.1"/>
</dbReference>
<evidence type="ECO:0000313" key="17">
    <source>
        <dbReference type="Ensembl" id="ENSORLP00015018401.1"/>
    </source>
</evidence>
<keyword evidence="13" id="KW-0472">Membrane</keyword>
<keyword evidence="9" id="KW-0492">Microsome</keyword>
<organism evidence="17 18">
    <name type="scientific">Oryzias latipes</name>
    <name type="common">Japanese rice fish</name>
    <name type="synonym">Japanese killifish</name>
    <dbReference type="NCBI Taxonomy" id="8090"/>
    <lineage>
        <taxon>Eukaryota</taxon>
        <taxon>Metazoa</taxon>
        <taxon>Chordata</taxon>
        <taxon>Craniata</taxon>
        <taxon>Vertebrata</taxon>
        <taxon>Euteleostomi</taxon>
        <taxon>Actinopterygii</taxon>
        <taxon>Neopterygii</taxon>
        <taxon>Teleostei</taxon>
        <taxon>Neoteleostei</taxon>
        <taxon>Acanthomorphata</taxon>
        <taxon>Ovalentaria</taxon>
        <taxon>Atherinomorphae</taxon>
        <taxon>Beloniformes</taxon>
        <taxon>Adrianichthyidae</taxon>
        <taxon>Oryziinae</taxon>
        <taxon>Oryzias</taxon>
    </lineage>
</organism>
<dbReference type="InterPro" id="IPR002401">
    <property type="entry name" value="Cyt_P450_E_grp-I"/>
</dbReference>
<dbReference type="Proteomes" id="UP000265200">
    <property type="component" value="Chromosome 15"/>
</dbReference>
<dbReference type="PANTHER" id="PTHR24302:SF17">
    <property type="entry name" value="CYTOCHROME P450, FAMILY 3, SUBFAMILY C, POLYPEPTIDE 4-RELATED"/>
    <property type="match status" value="1"/>
</dbReference>
<evidence type="ECO:0000313" key="18">
    <source>
        <dbReference type="Proteomes" id="UP000265200"/>
    </source>
</evidence>
<keyword evidence="10 16" id="KW-0560">Oxidoreductase</keyword>
<keyword evidence="12 16" id="KW-0503">Monooxygenase</keyword>
<comment type="subcellular location">
    <subcellularLocation>
        <location evidence="3">Endoplasmic reticulum membrane</location>
        <topology evidence="3">Peripheral membrane protein</topology>
    </subcellularLocation>
    <subcellularLocation>
        <location evidence="2">Microsome membrane</location>
        <topology evidence="2">Peripheral membrane protein</topology>
    </subcellularLocation>
</comment>
<comment type="cofactor">
    <cofactor evidence="1 15">
        <name>heme</name>
        <dbReference type="ChEBI" id="CHEBI:30413"/>
    </cofactor>
</comment>
<comment type="similarity">
    <text evidence="4 16">Belongs to the cytochrome P450 family.</text>
</comment>
<keyword evidence="8" id="KW-0256">Endoplasmic reticulum</keyword>
<dbReference type="Gene3D" id="1.10.630.10">
    <property type="entry name" value="Cytochrome P450"/>
    <property type="match status" value="1"/>
</dbReference>
<evidence type="ECO:0000256" key="15">
    <source>
        <dbReference type="PIRSR" id="PIRSR602401-1"/>
    </source>
</evidence>
<accession>A0A3P9IE86</accession>
<dbReference type="GO" id="GO:0005506">
    <property type="term" value="F:iron ion binding"/>
    <property type="evidence" value="ECO:0007669"/>
    <property type="project" value="InterPro"/>
</dbReference>
<dbReference type="PANTHER" id="PTHR24302">
    <property type="entry name" value="CYTOCHROME P450 FAMILY 3"/>
    <property type="match status" value="1"/>
</dbReference>
<dbReference type="SUPFAM" id="SSF48264">
    <property type="entry name" value="Cytochrome P450"/>
    <property type="match status" value="1"/>
</dbReference>
<evidence type="ECO:0000256" key="9">
    <source>
        <dbReference type="ARBA" id="ARBA00022848"/>
    </source>
</evidence>
<dbReference type="GO" id="GO:0020037">
    <property type="term" value="F:heme binding"/>
    <property type="evidence" value="ECO:0007669"/>
    <property type="project" value="InterPro"/>
</dbReference>
<dbReference type="EC" id="1.14.14.1" evidence="5"/>
<dbReference type="InterPro" id="IPR017972">
    <property type="entry name" value="Cyt_P450_CS"/>
</dbReference>
<reference evidence="17 18" key="2">
    <citation type="submission" date="2017-04" db="EMBL/GenBank/DDBJ databases">
        <title>CpG methylation of centromeres and impact of large insertions on vertebrate speciation.</title>
        <authorList>
            <person name="Ichikawa K."/>
            <person name="Yoshimura J."/>
            <person name="Morishita S."/>
        </authorList>
    </citation>
    <scope>NUCLEOTIDE SEQUENCE</scope>
    <source>
        <strain evidence="17 18">HSOK</strain>
    </source>
</reference>
<name>A0A3P9IE86_ORYLA</name>
<reference evidence="17" key="4">
    <citation type="submission" date="2025-09" db="UniProtKB">
        <authorList>
            <consortium name="Ensembl"/>
        </authorList>
    </citation>
    <scope>IDENTIFICATION</scope>
    <source>
        <strain evidence="17">HSOK</strain>
    </source>
</reference>
<dbReference type="PRINTS" id="PR00463">
    <property type="entry name" value="EP450I"/>
</dbReference>
<keyword evidence="11 15" id="KW-0408">Iron</keyword>